<organism evidence="1">
    <name type="scientific">Octopus bimaculoides</name>
    <name type="common">California two-spotted octopus</name>
    <dbReference type="NCBI Taxonomy" id="37653"/>
    <lineage>
        <taxon>Eukaryota</taxon>
        <taxon>Metazoa</taxon>
        <taxon>Spiralia</taxon>
        <taxon>Lophotrochozoa</taxon>
        <taxon>Mollusca</taxon>
        <taxon>Cephalopoda</taxon>
        <taxon>Coleoidea</taxon>
        <taxon>Octopodiformes</taxon>
        <taxon>Octopoda</taxon>
        <taxon>Incirrata</taxon>
        <taxon>Octopodidae</taxon>
        <taxon>Octopus</taxon>
    </lineage>
</organism>
<accession>A0A0L8FF39</accession>
<dbReference type="EMBL" id="KQ433816">
    <property type="protein sequence ID" value="KOF62323.1"/>
    <property type="molecule type" value="Genomic_DNA"/>
</dbReference>
<reference evidence="1" key="1">
    <citation type="submission" date="2015-07" db="EMBL/GenBank/DDBJ databases">
        <title>MeaNS - Measles Nucleotide Surveillance Program.</title>
        <authorList>
            <person name="Tran T."/>
            <person name="Druce J."/>
        </authorList>
    </citation>
    <scope>NUCLEOTIDE SEQUENCE</scope>
    <source>
        <strain evidence="1">UCB-OBI-ISO-001</strain>
        <tissue evidence="1">Gonad</tissue>
    </source>
</reference>
<name>A0A0L8FF39_OCTBM</name>
<proteinExistence type="predicted"/>
<sequence>MKQRLKQKLNAGTLQSREARQELAATLEQKFAELPDTETGPTDGQPLTSEWDILATTIANAVKDILGVLNRRHQDLFDDNSTEIHSLLRETNAARNRYLRQLTAANGRHWERFRPEVQRKLRTIQNNWWKTKAQEIQSYADTNDIQAFYESMKTAYGPIRGSLCPVWNYDSTSLIKDRDGILSRWTEHFDTLLNRRNPIGCSFLDNITSLYYRPSIAYMIHQPLEKLNFR</sequence>
<dbReference type="AlphaFoldDB" id="A0A0L8FF39"/>
<evidence type="ECO:0000313" key="1">
    <source>
        <dbReference type="EMBL" id="KOF62323.1"/>
    </source>
</evidence>
<protein>
    <submittedName>
        <fullName evidence="1">Uncharacterized protein</fullName>
    </submittedName>
</protein>
<dbReference type="OrthoDB" id="6144240at2759"/>
<gene>
    <name evidence="1" type="ORF">OCBIM_22024126mg</name>
</gene>